<dbReference type="Proteomes" id="UP000018144">
    <property type="component" value="Unassembled WGS sequence"/>
</dbReference>
<reference evidence="1 2" key="1">
    <citation type="journal article" date="2013" name="PLoS Genet.">
        <title>The genome and development-dependent transcriptomes of Pyronema confluens: a window into fungal evolution.</title>
        <authorList>
            <person name="Traeger S."/>
            <person name="Altegoer F."/>
            <person name="Freitag M."/>
            <person name="Gabaldon T."/>
            <person name="Kempken F."/>
            <person name="Kumar A."/>
            <person name="Marcet-Houben M."/>
            <person name="Poggeler S."/>
            <person name="Stajich J.E."/>
            <person name="Nowrousian M."/>
        </authorList>
    </citation>
    <scope>NUCLEOTIDE SEQUENCE [LARGE SCALE GENOMIC DNA]</scope>
    <source>
        <strain evidence="2">CBS 100304</strain>
        <tissue evidence="1">Vegetative mycelium</tissue>
    </source>
</reference>
<keyword evidence="2" id="KW-1185">Reference proteome</keyword>
<protein>
    <submittedName>
        <fullName evidence="1">Uncharacterized protein</fullName>
    </submittedName>
</protein>
<dbReference type="EMBL" id="HF935594">
    <property type="protein sequence ID" value="CCX11107.1"/>
    <property type="molecule type" value="Genomic_DNA"/>
</dbReference>
<evidence type="ECO:0000313" key="1">
    <source>
        <dbReference type="EMBL" id="CCX11107.1"/>
    </source>
</evidence>
<sequence>MQRRCNVECIMIQHLRTVQGEKWIALLLFHAAKYYIRTCGEHRSYRHTYQQPRRTDFKF</sequence>
<accession>U4LAZ3</accession>
<proteinExistence type="predicted"/>
<organism evidence="1 2">
    <name type="scientific">Pyronema omphalodes (strain CBS 100304)</name>
    <name type="common">Pyronema confluens</name>
    <dbReference type="NCBI Taxonomy" id="1076935"/>
    <lineage>
        <taxon>Eukaryota</taxon>
        <taxon>Fungi</taxon>
        <taxon>Dikarya</taxon>
        <taxon>Ascomycota</taxon>
        <taxon>Pezizomycotina</taxon>
        <taxon>Pezizomycetes</taxon>
        <taxon>Pezizales</taxon>
        <taxon>Pyronemataceae</taxon>
        <taxon>Pyronema</taxon>
    </lineage>
</organism>
<evidence type="ECO:0000313" key="2">
    <source>
        <dbReference type="Proteomes" id="UP000018144"/>
    </source>
</evidence>
<dbReference type="AlphaFoldDB" id="U4LAZ3"/>
<gene>
    <name evidence="1" type="ORF">PCON_10701</name>
</gene>
<name>U4LAZ3_PYROM</name>